<gene>
    <name evidence="2" type="ORF">SAMN06265360_105117</name>
</gene>
<organism evidence="2 3">
    <name type="scientific">Haloechinothrix alba</name>
    <dbReference type="NCBI Taxonomy" id="664784"/>
    <lineage>
        <taxon>Bacteria</taxon>
        <taxon>Bacillati</taxon>
        <taxon>Actinomycetota</taxon>
        <taxon>Actinomycetes</taxon>
        <taxon>Pseudonocardiales</taxon>
        <taxon>Pseudonocardiaceae</taxon>
        <taxon>Haloechinothrix</taxon>
    </lineage>
</organism>
<dbReference type="AlphaFoldDB" id="A0A238W5D7"/>
<dbReference type="Proteomes" id="UP000198348">
    <property type="component" value="Unassembled WGS sequence"/>
</dbReference>
<protein>
    <submittedName>
        <fullName evidence="2">Uncharacterized protein</fullName>
    </submittedName>
</protein>
<sequence>MTDHELEGYIAALAGDPAGHDDATPFRDAEEPATDPGLHMRDAPPMQLRLAPAATAQLAAIAGERGVSAETLVRGWVLDRLSWESYGATGTPQR</sequence>
<evidence type="ECO:0000313" key="3">
    <source>
        <dbReference type="Proteomes" id="UP000198348"/>
    </source>
</evidence>
<accession>A0A238W5D7</accession>
<proteinExistence type="predicted"/>
<feature type="compositionally biased region" description="Basic and acidic residues" evidence="1">
    <location>
        <begin position="18"/>
        <end position="30"/>
    </location>
</feature>
<dbReference type="EMBL" id="FZNW01000005">
    <property type="protein sequence ID" value="SNR41534.1"/>
    <property type="molecule type" value="Genomic_DNA"/>
</dbReference>
<feature type="region of interest" description="Disordered" evidence="1">
    <location>
        <begin position="12"/>
        <end position="42"/>
    </location>
</feature>
<evidence type="ECO:0000313" key="2">
    <source>
        <dbReference type="EMBL" id="SNR41534.1"/>
    </source>
</evidence>
<keyword evidence="3" id="KW-1185">Reference proteome</keyword>
<name>A0A238W5D7_9PSEU</name>
<reference evidence="2 3" key="1">
    <citation type="submission" date="2017-06" db="EMBL/GenBank/DDBJ databases">
        <authorList>
            <person name="Kim H.J."/>
            <person name="Triplett B.A."/>
        </authorList>
    </citation>
    <scope>NUCLEOTIDE SEQUENCE [LARGE SCALE GENOMIC DNA]</scope>
    <source>
        <strain evidence="2 3">DSM 45207</strain>
    </source>
</reference>
<evidence type="ECO:0000256" key="1">
    <source>
        <dbReference type="SAM" id="MobiDB-lite"/>
    </source>
</evidence>